<reference evidence="4 5" key="1">
    <citation type="submission" date="2015-03" db="EMBL/GenBank/DDBJ databases">
        <authorList>
            <consortium name="Pathogen Informatics"/>
        </authorList>
    </citation>
    <scope>NUCLEOTIDE SEQUENCE [LARGE SCALE GENOMIC DNA]</scope>
    <source>
        <strain evidence="3 4">G09801536</strain>
        <strain evidence="2 5">G09901357</strain>
    </source>
</reference>
<accession>A0A654T562</accession>
<dbReference type="EMBL" id="CFOE01000044">
    <property type="protein sequence ID" value="CFE36768.1"/>
    <property type="molecule type" value="Genomic_DNA"/>
</dbReference>
<feature type="region of interest" description="Disordered" evidence="1">
    <location>
        <begin position="236"/>
        <end position="260"/>
    </location>
</feature>
<dbReference type="AlphaFoldDB" id="A0A654T562"/>
<feature type="region of interest" description="Disordered" evidence="1">
    <location>
        <begin position="314"/>
        <end position="380"/>
    </location>
</feature>
<evidence type="ECO:0000256" key="1">
    <source>
        <dbReference type="SAM" id="MobiDB-lite"/>
    </source>
</evidence>
<evidence type="ECO:0000313" key="3">
    <source>
        <dbReference type="EMBL" id="COU89404.1"/>
    </source>
</evidence>
<proteinExistence type="predicted"/>
<dbReference type="EMBL" id="CSAD01000047">
    <property type="protein sequence ID" value="COU89404.1"/>
    <property type="molecule type" value="Genomic_DNA"/>
</dbReference>
<evidence type="ECO:0000313" key="2">
    <source>
        <dbReference type="EMBL" id="CFE36768.1"/>
    </source>
</evidence>
<organism evidence="2 5">
    <name type="scientific">Mycobacterium tuberculosis</name>
    <dbReference type="NCBI Taxonomy" id="1773"/>
    <lineage>
        <taxon>Bacteria</taxon>
        <taxon>Bacillati</taxon>
        <taxon>Actinomycetota</taxon>
        <taxon>Actinomycetes</taxon>
        <taxon>Mycobacteriales</taxon>
        <taxon>Mycobacteriaceae</taxon>
        <taxon>Mycobacterium</taxon>
        <taxon>Mycobacterium tuberculosis complex</taxon>
    </lineage>
</organism>
<feature type="compositionally biased region" description="Basic and acidic residues" evidence="1">
    <location>
        <begin position="236"/>
        <end position="254"/>
    </location>
</feature>
<protein>
    <submittedName>
        <fullName evidence="2">Uncharacterized protein</fullName>
    </submittedName>
</protein>
<name>A0A654T562_MYCTX</name>
<gene>
    <name evidence="3" type="ORF">ERS007679_00587</name>
    <name evidence="2" type="ORF">ERS007681_00601</name>
</gene>
<dbReference type="Proteomes" id="UP000048289">
    <property type="component" value="Unassembled WGS sequence"/>
</dbReference>
<evidence type="ECO:0000313" key="5">
    <source>
        <dbReference type="Proteomes" id="UP000048289"/>
    </source>
</evidence>
<sequence>MAGHGGLDAHLDIADALHDLDFRLPHYATGALVPVAQSAHKERCAAGVAIGGLDDEVVSQPCAVRERRQFVVGAHPPDHVRHAGYARLVGQARHDDLGFQAMTQLRRGVHDLEPRLARKRLGLFVQHHKTGLATGTPVLDELECLGITQQVVAHIPHAVEIPAVAPPGHEHARMFALERVVVGQVEEVSDPAIDAQQVERRRRDEVQRHGVVVKERAYVRKAVQHAARLGLRLAGGHDHASRGDVDAGARRRDGGAGGGVAVSATAVSSHGCMAKVCTRPWPRARRGLTPTRPSRSHRQPDMCFTCPICLQHVRHGSDPQRSRRASPRAEGPRSGATDEPERFPPSTACRDRGRTGPRRRSRPSSGTAAPGSRRERSRAC</sequence>
<dbReference type="Proteomes" id="UP000045842">
    <property type="component" value="Unassembled WGS sequence"/>
</dbReference>
<evidence type="ECO:0000313" key="4">
    <source>
        <dbReference type="Proteomes" id="UP000045842"/>
    </source>
</evidence>